<dbReference type="RefSeq" id="WP_093285373.1">
    <property type="nucleotide sequence ID" value="NZ_FOFS01000007.1"/>
</dbReference>
<reference evidence="1 2" key="1">
    <citation type="submission" date="2016-10" db="EMBL/GenBank/DDBJ databases">
        <authorList>
            <person name="de Groot N.N."/>
        </authorList>
    </citation>
    <scope>NUCLEOTIDE SEQUENCE [LARGE SCALE GENOMIC DNA]</scope>
    <source>
        <strain evidence="1 2">DSM 25927</strain>
    </source>
</reference>
<proteinExistence type="predicted"/>
<evidence type="ECO:0000313" key="1">
    <source>
        <dbReference type="EMBL" id="SEQ50022.1"/>
    </source>
</evidence>
<dbReference type="AlphaFoldDB" id="A0A1H9GIT5"/>
<organism evidence="1 2">
    <name type="scientific">Solimonas aquatica</name>
    <dbReference type="NCBI Taxonomy" id="489703"/>
    <lineage>
        <taxon>Bacteria</taxon>
        <taxon>Pseudomonadati</taxon>
        <taxon>Pseudomonadota</taxon>
        <taxon>Gammaproteobacteria</taxon>
        <taxon>Nevskiales</taxon>
        <taxon>Nevskiaceae</taxon>
        <taxon>Solimonas</taxon>
    </lineage>
</organism>
<dbReference type="Proteomes" id="UP000199233">
    <property type="component" value="Unassembled WGS sequence"/>
</dbReference>
<sequence length="311" mass="35536">MSFEDVLRSYQGTNALARSLIGRPAFDELHVLLPDPGRAEPAFIRATSWLYCLYFEAGRVSITFLRRLGEAYALVNREESDQHVEIVRCLRTELHHNLGFADSDQAARTAAESWRRKSCGTALPRTDQQWLDCYQGLVGNARVFLGGLDEVVRRIESDGAAAQQHVDEWLRRLSRDRPAAAFDSLIDDAKYRLAREALNTVAFRNRHVDQWRKHLDLLEDGFDFSFEALRLIEKTLLHEDSVVLPITGRDIVDDLGVARGPEIGALLEEARRHFEVSKCSREELLDHLRRVRQRRMEDECQNPAVSTAVKA</sequence>
<keyword evidence="2" id="KW-1185">Reference proteome</keyword>
<accession>A0A1H9GIT5</accession>
<name>A0A1H9GIT5_9GAMM</name>
<dbReference type="SUPFAM" id="SSF81891">
    <property type="entry name" value="Poly A polymerase C-terminal region-like"/>
    <property type="match status" value="1"/>
</dbReference>
<dbReference type="STRING" id="489703.SAMN04488038_10790"/>
<dbReference type="EMBL" id="FOFS01000007">
    <property type="protein sequence ID" value="SEQ50022.1"/>
    <property type="molecule type" value="Genomic_DNA"/>
</dbReference>
<gene>
    <name evidence="1" type="ORF">SAMN04488038_10790</name>
</gene>
<evidence type="ECO:0000313" key="2">
    <source>
        <dbReference type="Proteomes" id="UP000199233"/>
    </source>
</evidence>
<dbReference type="OrthoDB" id="7107769at2"/>
<protein>
    <submittedName>
        <fullName evidence="1">Uncharacterized protein</fullName>
    </submittedName>
</protein>